<feature type="non-terminal residue" evidence="3">
    <location>
        <position position="222"/>
    </location>
</feature>
<dbReference type="PANTHER" id="PTHR23305:SF18">
    <property type="entry name" value="OBG-TYPE G DOMAIN-CONTAINING PROTEIN"/>
    <property type="match status" value="1"/>
</dbReference>
<gene>
    <name evidence="3" type="ORF">g.2283</name>
</gene>
<dbReference type="Gene3D" id="1.10.150.300">
    <property type="entry name" value="TGS-like domain"/>
    <property type="match status" value="1"/>
</dbReference>
<name>A0A1B6IPN3_9HEMI</name>
<dbReference type="PROSITE" id="PS51710">
    <property type="entry name" value="G_OBG"/>
    <property type="match status" value="1"/>
</dbReference>
<dbReference type="Pfam" id="PF01926">
    <property type="entry name" value="MMR_HSR1"/>
    <property type="match status" value="1"/>
</dbReference>
<evidence type="ECO:0000259" key="2">
    <source>
        <dbReference type="PROSITE" id="PS51710"/>
    </source>
</evidence>
<reference evidence="3" key="1">
    <citation type="submission" date="2015-11" db="EMBL/GenBank/DDBJ databases">
        <title>De novo transcriptome assembly of four potential Pierce s Disease insect vectors from Arizona vineyards.</title>
        <authorList>
            <person name="Tassone E.E."/>
        </authorList>
    </citation>
    <scope>NUCLEOTIDE SEQUENCE</scope>
</reference>
<dbReference type="InterPro" id="IPR023192">
    <property type="entry name" value="TGS-like_dom_sf"/>
</dbReference>
<dbReference type="Gene3D" id="3.40.50.300">
    <property type="entry name" value="P-loop containing nucleotide triphosphate hydrolases"/>
    <property type="match status" value="1"/>
</dbReference>
<dbReference type="InterPro" id="IPR027417">
    <property type="entry name" value="P-loop_NTPase"/>
</dbReference>
<dbReference type="GO" id="GO:0005737">
    <property type="term" value="C:cytoplasm"/>
    <property type="evidence" value="ECO:0007669"/>
    <property type="project" value="TreeGrafter"/>
</dbReference>
<dbReference type="InterPro" id="IPR012675">
    <property type="entry name" value="Beta-grasp_dom_sf"/>
</dbReference>
<proteinExistence type="predicted"/>
<dbReference type="GO" id="GO:0005525">
    <property type="term" value="F:GTP binding"/>
    <property type="evidence" value="ECO:0007669"/>
    <property type="project" value="InterPro"/>
</dbReference>
<evidence type="ECO:0000313" key="3">
    <source>
        <dbReference type="EMBL" id="JAS88892.1"/>
    </source>
</evidence>
<sequence length="222" mass="24897">LPNVGKSTLFNRLTSGKVPAENYPFCTINPSVGHVVIDDPRVKFLEDVYKPKRTFKACLTVTDIAGLVKGASEGQGLGNQFLDHIRNVDGIFLVVRCFEDKEIAHVESSVDPMRDIKIIRDELRIKDCDFLEGELARAERELRSKPGDKKAEKAVQTIRRLQKIASAMWINEEAYDADEIAVINRLNLLTTKNVVILANISPKHYEARKGNKHLKAVIDAFG</sequence>
<dbReference type="EMBL" id="GECU01018814">
    <property type="protein sequence ID" value="JAS88892.1"/>
    <property type="molecule type" value="Transcribed_RNA"/>
</dbReference>
<dbReference type="InterPro" id="IPR006073">
    <property type="entry name" value="GTP-bd"/>
</dbReference>
<protein>
    <recommendedName>
        <fullName evidence="2">OBG-type G domain-containing protein</fullName>
    </recommendedName>
</protein>
<dbReference type="PRINTS" id="PR00326">
    <property type="entry name" value="GTP1OBG"/>
</dbReference>
<keyword evidence="1" id="KW-0547">Nucleotide-binding</keyword>
<feature type="non-terminal residue" evidence="3">
    <location>
        <position position="1"/>
    </location>
</feature>
<dbReference type="InterPro" id="IPR031167">
    <property type="entry name" value="G_OBG"/>
</dbReference>
<dbReference type="AlphaFoldDB" id="A0A1B6IPN3"/>
<dbReference type="Gene3D" id="3.10.20.30">
    <property type="match status" value="1"/>
</dbReference>
<dbReference type="PANTHER" id="PTHR23305">
    <property type="entry name" value="OBG GTPASE FAMILY"/>
    <property type="match status" value="1"/>
</dbReference>
<accession>A0A1B6IPN3</accession>
<dbReference type="SUPFAM" id="SSF52540">
    <property type="entry name" value="P-loop containing nucleoside triphosphate hydrolases"/>
    <property type="match status" value="1"/>
</dbReference>
<dbReference type="GO" id="GO:0016887">
    <property type="term" value="F:ATP hydrolysis activity"/>
    <property type="evidence" value="ECO:0007669"/>
    <property type="project" value="TreeGrafter"/>
</dbReference>
<organism evidence="3">
    <name type="scientific">Homalodisca liturata</name>
    <dbReference type="NCBI Taxonomy" id="320908"/>
    <lineage>
        <taxon>Eukaryota</taxon>
        <taxon>Metazoa</taxon>
        <taxon>Ecdysozoa</taxon>
        <taxon>Arthropoda</taxon>
        <taxon>Hexapoda</taxon>
        <taxon>Insecta</taxon>
        <taxon>Pterygota</taxon>
        <taxon>Neoptera</taxon>
        <taxon>Paraneoptera</taxon>
        <taxon>Hemiptera</taxon>
        <taxon>Auchenorrhyncha</taxon>
        <taxon>Membracoidea</taxon>
        <taxon>Cicadellidae</taxon>
        <taxon>Cicadellinae</taxon>
        <taxon>Proconiini</taxon>
        <taxon>Homalodisca</taxon>
    </lineage>
</organism>
<feature type="domain" description="OBG-type G" evidence="2">
    <location>
        <begin position="1"/>
        <end position="222"/>
    </location>
</feature>
<evidence type="ECO:0000256" key="1">
    <source>
        <dbReference type="ARBA" id="ARBA00022741"/>
    </source>
</evidence>